<reference evidence="1 2" key="1">
    <citation type="submission" date="2017-02" db="EMBL/GenBank/DDBJ databases">
        <authorList>
            <person name="Peterson S.W."/>
        </authorList>
    </citation>
    <scope>NUCLEOTIDE SEQUENCE [LARGE SCALE GENOMIC DNA]</scope>
    <source>
        <strain evidence="1 2">DSM 22899</strain>
    </source>
</reference>
<dbReference type="AlphaFoldDB" id="A0A1T5CV64"/>
<evidence type="ECO:0000313" key="2">
    <source>
        <dbReference type="Proteomes" id="UP000190541"/>
    </source>
</evidence>
<dbReference type="PANTHER" id="PTHR42990:SF1">
    <property type="entry name" value="AAA+ ATPASE DOMAIN-CONTAINING PROTEIN"/>
    <property type="match status" value="1"/>
</dbReference>
<organism evidence="1 2">
    <name type="scientific">Parapedobacter luteus</name>
    <dbReference type="NCBI Taxonomy" id="623280"/>
    <lineage>
        <taxon>Bacteria</taxon>
        <taxon>Pseudomonadati</taxon>
        <taxon>Bacteroidota</taxon>
        <taxon>Sphingobacteriia</taxon>
        <taxon>Sphingobacteriales</taxon>
        <taxon>Sphingobacteriaceae</taxon>
        <taxon>Parapedobacter</taxon>
    </lineage>
</organism>
<dbReference type="PANTHER" id="PTHR42990">
    <property type="entry name" value="ATPASE"/>
    <property type="match status" value="1"/>
</dbReference>
<dbReference type="RefSeq" id="WP_139378665.1">
    <property type="nucleotide sequence ID" value="NZ_FUYS01000005.1"/>
</dbReference>
<protein>
    <submittedName>
        <fullName evidence="1">Uncharacterized protein</fullName>
    </submittedName>
</protein>
<accession>A0A1T5CV64</accession>
<dbReference type="STRING" id="623280.SAMN05660226_02369"/>
<evidence type="ECO:0000313" key="1">
    <source>
        <dbReference type="EMBL" id="SKB63226.1"/>
    </source>
</evidence>
<name>A0A1T5CV64_9SPHI</name>
<keyword evidence="2" id="KW-1185">Reference proteome</keyword>
<proteinExistence type="predicted"/>
<dbReference type="EMBL" id="FUYS01000005">
    <property type="protein sequence ID" value="SKB63226.1"/>
    <property type="molecule type" value="Genomic_DNA"/>
</dbReference>
<dbReference type="OrthoDB" id="9768467at2"/>
<sequence length="89" mass="10124">MYINIYKWGNADIGNVRETFFANQLSYRHQLEFPERGDFLIDGRYVFEIGGKDKTGGQLKGVGEGYVAADGIEYGTSTKIPLWLFGFLY</sequence>
<dbReference type="Proteomes" id="UP000190541">
    <property type="component" value="Unassembled WGS sequence"/>
</dbReference>
<gene>
    <name evidence="1" type="ORF">SAMN05660226_02369</name>
</gene>